<dbReference type="InterPro" id="IPR003356">
    <property type="entry name" value="DNA_methylase_A-5"/>
</dbReference>
<keyword evidence="11" id="KW-1185">Reference proteome</keyword>
<evidence type="ECO:0000259" key="9">
    <source>
        <dbReference type="Pfam" id="PF12161"/>
    </source>
</evidence>
<keyword evidence="5" id="KW-0949">S-adenosyl-L-methionine</keyword>
<sequence>MLAPHIKKKVDKLWNRFWAAGLTNPLVAVEQITYLLFLKRLEEIDQRRVARGLTSIYVRRDGDAPEFDPETCRWSHIRHLESTNPKHLAEVVFPWLRTIDSRLSTKEDGSELASLNNRMTDAYFQLDLNKGQILQQTIDDIEALFARAGEGSAAQDVMGDTFEYLLSEVATAGKNGQFRTPRHLIRFMVELLDPEPGQRVIDPAAGTGGFLFSTQQYLMRKYSTQANLKLEWDGTPHKTDGVNTTSEQYAAIHNGANFVGLDNDRTMARIGWMNLVLHDMSNPHLLQGDSLSKRKDKEQLEQVLASETYDFVLANPPFTGTVDSDDLEPDSLLFPRVGGSGKKKNEAITNKSELLFLWLMLDLLRVGGRCAVIIPEGVLFGNTEAHIRLRRELLTEHVVEGVISLPGGVFQPYTGVKTSILVFRKETRRDERQTFTSTVAPCTEYIWFYEIEKDGYSDNAKRNSLPGQQNDLWDALEKFKAWYKHGREGAQLNEKTLLQPTYWPERWRQALLRDTADKLTPAGQAFAGLPDTSMWDGQIWSIHELFPDLPSDPEAAEEKVRADAAVGLLEISIQALTPAIQKAWDATLNARIAGKITDTELLEAWKKAAKPAESEFRKLARERESFFEKEDSPALPVWKDLLKTALAEAQADAYVLGALRDSQPPKAMTAHDIGQRLTEIARKVAKLDGFDVTLRSLAVDQPTELKAAKHWVVPVRAWARNDEWQSEDGQLAGSHDADGLVRPAYVQAVLNAGLYDNKGTLKDGLLDPDCIEAREWNLSAGQYKPFDFSPLKSDKNVAELIGVLKSTEQDIIKGLDKLLAMVEGRE</sequence>
<feature type="domain" description="DNA methylase adenine-specific" evidence="8">
    <location>
        <begin position="154"/>
        <end position="482"/>
    </location>
</feature>
<proteinExistence type="inferred from homology"/>
<comment type="catalytic activity">
    <reaction evidence="7">
        <text>a 2'-deoxyadenosine in DNA + S-adenosyl-L-methionine = an N(6)-methyl-2'-deoxyadenosine in DNA + S-adenosyl-L-homocysteine + H(+)</text>
        <dbReference type="Rhea" id="RHEA:15197"/>
        <dbReference type="Rhea" id="RHEA-COMP:12418"/>
        <dbReference type="Rhea" id="RHEA-COMP:12419"/>
        <dbReference type="ChEBI" id="CHEBI:15378"/>
        <dbReference type="ChEBI" id="CHEBI:57856"/>
        <dbReference type="ChEBI" id="CHEBI:59789"/>
        <dbReference type="ChEBI" id="CHEBI:90615"/>
        <dbReference type="ChEBI" id="CHEBI:90616"/>
        <dbReference type="EC" id="2.1.1.72"/>
    </reaction>
</comment>
<dbReference type="Proteomes" id="UP001165263">
    <property type="component" value="Unassembled WGS sequence"/>
</dbReference>
<evidence type="ECO:0000259" key="8">
    <source>
        <dbReference type="Pfam" id="PF02384"/>
    </source>
</evidence>
<evidence type="ECO:0000256" key="1">
    <source>
        <dbReference type="ARBA" id="ARBA00006594"/>
    </source>
</evidence>
<dbReference type="Pfam" id="PF02384">
    <property type="entry name" value="N6_Mtase"/>
    <property type="match status" value="1"/>
</dbReference>
<dbReference type="InterPro" id="IPR038333">
    <property type="entry name" value="T1MK-like_N_sf"/>
</dbReference>
<dbReference type="EC" id="2.1.1.72" evidence="2"/>
<dbReference type="InterPro" id="IPR029063">
    <property type="entry name" value="SAM-dependent_MTases_sf"/>
</dbReference>
<dbReference type="PROSITE" id="PS00092">
    <property type="entry name" value="N6_MTASE"/>
    <property type="match status" value="1"/>
</dbReference>
<protein>
    <recommendedName>
        <fullName evidence="2">site-specific DNA-methyltransferase (adenine-specific)</fullName>
        <ecNumber evidence="2">2.1.1.72</ecNumber>
    </recommendedName>
</protein>
<evidence type="ECO:0000256" key="5">
    <source>
        <dbReference type="ARBA" id="ARBA00022691"/>
    </source>
</evidence>
<accession>A0ABT2C5V0</accession>
<organism evidence="10 11">
    <name type="scientific">Telluria mixta</name>
    <dbReference type="NCBI Taxonomy" id="34071"/>
    <lineage>
        <taxon>Bacteria</taxon>
        <taxon>Pseudomonadati</taxon>
        <taxon>Pseudomonadota</taxon>
        <taxon>Betaproteobacteria</taxon>
        <taxon>Burkholderiales</taxon>
        <taxon>Oxalobacteraceae</taxon>
        <taxon>Telluria group</taxon>
        <taxon>Telluria</taxon>
    </lineage>
</organism>
<evidence type="ECO:0000313" key="10">
    <source>
        <dbReference type="EMBL" id="MCS0632768.1"/>
    </source>
</evidence>
<keyword evidence="6" id="KW-0680">Restriction system</keyword>
<dbReference type="InterPro" id="IPR002052">
    <property type="entry name" value="DNA_methylase_N6_adenine_CS"/>
</dbReference>
<dbReference type="PANTHER" id="PTHR42933:SF3">
    <property type="entry name" value="TYPE I RESTRICTION ENZYME MJAVIII METHYLASE SUBUNIT"/>
    <property type="match status" value="1"/>
</dbReference>
<dbReference type="PANTHER" id="PTHR42933">
    <property type="entry name" value="SLR6095 PROTEIN"/>
    <property type="match status" value="1"/>
</dbReference>
<keyword evidence="4" id="KW-0808">Transferase</keyword>
<evidence type="ECO:0000256" key="3">
    <source>
        <dbReference type="ARBA" id="ARBA00022603"/>
    </source>
</evidence>
<dbReference type="PRINTS" id="PR00507">
    <property type="entry name" value="N12N6MTFRASE"/>
</dbReference>
<gene>
    <name evidence="10" type="ORF">NX786_25885</name>
</gene>
<dbReference type="InterPro" id="IPR051537">
    <property type="entry name" value="DNA_Adenine_Mtase"/>
</dbReference>
<evidence type="ECO:0000256" key="2">
    <source>
        <dbReference type="ARBA" id="ARBA00011900"/>
    </source>
</evidence>
<comment type="caution">
    <text evidence="10">The sequence shown here is derived from an EMBL/GenBank/DDBJ whole genome shotgun (WGS) entry which is preliminary data.</text>
</comment>
<comment type="similarity">
    <text evidence="1">Belongs to the N(4)/N(6)-methyltransferase family.</text>
</comment>
<keyword evidence="3" id="KW-0489">Methyltransferase</keyword>
<feature type="domain" description="N6 adenine-specific DNA methyltransferase N-terminal" evidence="9">
    <location>
        <begin position="6"/>
        <end position="141"/>
    </location>
</feature>
<dbReference type="RefSeq" id="WP_259451780.1">
    <property type="nucleotide sequence ID" value="NZ_CP119520.1"/>
</dbReference>
<dbReference type="EMBL" id="JANUHC010000011">
    <property type="protein sequence ID" value="MCS0632768.1"/>
    <property type="molecule type" value="Genomic_DNA"/>
</dbReference>
<dbReference type="Gene3D" id="1.20.1260.30">
    <property type="match status" value="1"/>
</dbReference>
<evidence type="ECO:0000313" key="11">
    <source>
        <dbReference type="Proteomes" id="UP001165263"/>
    </source>
</evidence>
<evidence type="ECO:0000256" key="7">
    <source>
        <dbReference type="ARBA" id="ARBA00047942"/>
    </source>
</evidence>
<evidence type="ECO:0000256" key="4">
    <source>
        <dbReference type="ARBA" id="ARBA00022679"/>
    </source>
</evidence>
<name>A0ABT2C5V0_9BURK</name>
<dbReference type="SUPFAM" id="SSF53335">
    <property type="entry name" value="S-adenosyl-L-methionine-dependent methyltransferases"/>
    <property type="match status" value="1"/>
</dbReference>
<dbReference type="InterPro" id="IPR022749">
    <property type="entry name" value="D12N6_MeTrfase_N"/>
</dbReference>
<evidence type="ECO:0000256" key="6">
    <source>
        <dbReference type="ARBA" id="ARBA00022747"/>
    </source>
</evidence>
<dbReference type="Gene3D" id="3.40.50.150">
    <property type="entry name" value="Vaccinia Virus protein VP39"/>
    <property type="match status" value="1"/>
</dbReference>
<dbReference type="Pfam" id="PF12161">
    <property type="entry name" value="HsdM_N"/>
    <property type="match status" value="1"/>
</dbReference>
<reference evidence="10" key="1">
    <citation type="submission" date="2022-08" db="EMBL/GenBank/DDBJ databases">
        <title>Reclassification of Massilia species as members of the genera Telluria, Duganella, Pseudoduganella, Mokoshia gen. nov. and Zemynaea gen. nov. using orthogonal and non-orthogonal genome-based approaches.</title>
        <authorList>
            <person name="Bowman J.P."/>
        </authorList>
    </citation>
    <scope>NUCLEOTIDE SEQUENCE</scope>
    <source>
        <strain evidence="10">LMG 11547</strain>
    </source>
</reference>